<organism evidence="4 5">
    <name type="scientific">Pseudomonas putida</name>
    <name type="common">Arthrobacter siderocapsulatus</name>
    <dbReference type="NCBI Taxonomy" id="303"/>
    <lineage>
        <taxon>Bacteria</taxon>
        <taxon>Pseudomonadati</taxon>
        <taxon>Pseudomonadota</taxon>
        <taxon>Gammaproteobacteria</taxon>
        <taxon>Pseudomonadales</taxon>
        <taxon>Pseudomonadaceae</taxon>
        <taxon>Pseudomonas</taxon>
    </lineage>
</organism>
<proteinExistence type="predicted"/>
<sequence>MTEPNQQLDPPLLPVDHPRVLVFVAYPQMGLLDLSGAQTVFWAATKAMAERGLPGYRLHTASLEGGLQQTAEGLVVASERLDDVMTQTVDTLIVPGAPDIIRSLPDHGPLITWLRRASHHARRTASVCSGTFLLASAGLLDGRRAATHWAMCEVLRRDFPAVEVDHESIFVQQGSVWTSAGVSAGIDMALALVELDCGRDVAMQVARELVVFLKRPGGQAQFSELLKSQGQDTGAFEALHLWLNQHLHDPRLSVEHLAEQAHMSLRNFTRVYKQKTGRTPAKAIEVFRLEAARRLLENSDGHIEHVARQCGFGSEERMRLAFQRHLAVTPRDYRARFARTVPLAEIQGSLA</sequence>
<dbReference type="SMART" id="SM00342">
    <property type="entry name" value="HTH_ARAC"/>
    <property type="match status" value="1"/>
</dbReference>
<protein>
    <submittedName>
        <fullName evidence="4">Helix-turn-helix domain-containing protein</fullName>
    </submittedName>
</protein>
<dbReference type="InterPro" id="IPR029062">
    <property type="entry name" value="Class_I_gatase-like"/>
</dbReference>
<dbReference type="InterPro" id="IPR052158">
    <property type="entry name" value="INH-QAR"/>
</dbReference>
<dbReference type="Gene3D" id="1.10.10.60">
    <property type="entry name" value="Homeodomain-like"/>
    <property type="match status" value="1"/>
</dbReference>
<dbReference type="PROSITE" id="PS01124">
    <property type="entry name" value="HTH_ARAC_FAMILY_2"/>
    <property type="match status" value="1"/>
</dbReference>
<dbReference type="Pfam" id="PF12833">
    <property type="entry name" value="HTH_18"/>
    <property type="match status" value="1"/>
</dbReference>
<keyword evidence="2" id="KW-0804">Transcription</keyword>
<dbReference type="GO" id="GO:0043565">
    <property type="term" value="F:sequence-specific DNA binding"/>
    <property type="evidence" value="ECO:0007669"/>
    <property type="project" value="InterPro"/>
</dbReference>
<dbReference type="EMBL" id="CP026115">
    <property type="protein sequence ID" value="QHG64702.1"/>
    <property type="molecule type" value="Genomic_DNA"/>
</dbReference>
<dbReference type="Pfam" id="PF01965">
    <property type="entry name" value="DJ-1_PfpI"/>
    <property type="match status" value="1"/>
</dbReference>
<dbReference type="Proteomes" id="UP000464480">
    <property type="component" value="Chromosome"/>
</dbReference>
<dbReference type="SUPFAM" id="SSF52317">
    <property type="entry name" value="Class I glutamine amidotransferase-like"/>
    <property type="match status" value="1"/>
</dbReference>
<dbReference type="CDD" id="cd03137">
    <property type="entry name" value="GATase1_AraC_1"/>
    <property type="match status" value="1"/>
</dbReference>
<evidence type="ECO:0000313" key="4">
    <source>
        <dbReference type="EMBL" id="QHG64702.1"/>
    </source>
</evidence>
<dbReference type="AlphaFoldDB" id="A0A6I6XZH3"/>
<evidence type="ECO:0000259" key="3">
    <source>
        <dbReference type="PROSITE" id="PS01124"/>
    </source>
</evidence>
<evidence type="ECO:0000256" key="2">
    <source>
        <dbReference type="ARBA" id="ARBA00023163"/>
    </source>
</evidence>
<accession>A0A6I6XZH3</accession>
<reference evidence="4 5" key="1">
    <citation type="submission" date="2020-02" db="EMBL/GenBank/DDBJ databases">
        <title>Pseudomonas Putida W5 Complete Genome Assembly.</title>
        <authorList>
            <person name="Yuan Z.-C."/>
            <person name="Shaw G.A."/>
            <person name="Cusano A.D."/>
            <person name="Caddey B.J."/>
            <person name="Weselowski B.J."/>
        </authorList>
    </citation>
    <scope>NUCLEOTIDE SEQUENCE [LARGE SCALE GENOMIC DNA]</scope>
    <source>
        <strain evidence="4 5">W5</strain>
    </source>
</reference>
<dbReference type="RefSeq" id="WP_159410070.1">
    <property type="nucleotide sequence ID" value="NZ_CP026115.2"/>
</dbReference>
<evidence type="ECO:0000256" key="1">
    <source>
        <dbReference type="ARBA" id="ARBA00023015"/>
    </source>
</evidence>
<keyword evidence="1" id="KW-0805">Transcription regulation</keyword>
<dbReference type="GO" id="GO:0003700">
    <property type="term" value="F:DNA-binding transcription factor activity"/>
    <property type="evidence" value="ECO:0007669"/>
    <property type="project" value="InterPro"/>
</dbReference>
<dbReference type="Gene3D" id="3.40.50.880">
    <property type="match status" value="1"/>
</dbReference>
<gene>
    <name evidence="4" type="ORF">C2H86_09860</name>
</gene>
<dbReference type="InterPro" id="IPR002818">
    <property type="entry name" value="DJ-1/PfpI"/>
</dbReference>
<name>A0A6I6XZH3_PSEPU</name>
<dbReference type="InterPro" id="IPR009057">
    <property type="entry name" value="Homeodomain-like_sf"/>
</dbReference>
<feature type="domain" description="HTH araC/xylS-type" evidence="3">
    <location>
        <begin position="237"/>
        <end position="336"/>
    </location>
</feature>
<dbReference type="PANTHER" id="PTHR43130:SF3">
    <property type="entry name" value="HTH-TYPE TRANSCRIPTIONAL REGULATOR RV1931C"/>
    <property type="match status" value="1"/>
</dbReference>
<dbReference type="PANTHER" id="PTHR43130">
    <property type="entry name" value="ARAC-FAMILY TRANSCRIPTIONAL REGULATOR"/>
    <property type="match status" value="1"/>
</dbReference>
<dbReference type="SUPFAM" id="SSF46689">
    <property type="entry name" value="Homeodomain-like"/>
    <property type="match status" value="2"/>
</dbReference>
<dbReference type="InterPro" id="IPR018060">
    <property type="entry name" value="HTH_AraC"/>
</dbReference>
<evidence type="ECO:0000313" key="5">
    <source>
        <dbReference type="Proteomes" id="UP000464480"/>
    </source>
</evidence>